<dbReference type="Pfam" id="PF13411">
    <property type="entry name" value="MerR_1"/>
    <property type="match status" value="1"/>
</dbReference>
<protein>
    <submittedName>
        <fullName evidence="2">Excise</fullName>
    </submittedName>
</protein>
<reference evidence="2 3" key="1">
    <citation type="submission" date="2019-10" db="EMBL/GenBank/DDBJ databases">
        <authorList>
            <person name="Garlena R.A."/>
            <person name="Russell D.A."/>
            <person name="Pope W.H."/>
            <person name="Jacobs-Sera D."/>
            <person name="Hatfull G.F."/>
        </authorList>
    </citation>
    <scope>NUCLEOTIDE SEQUENCE [LARGE SCALE GENOMIC DNA]</scope>
</reference>
<accession>A0A649VMA8</accession>
<dbReference type="InterPro" id="IPR000551">
    <property type="entry name" value="MerR-type_HTH_dom"/>
</dbReference>
<evidence type="ECO:0000313" key="2">
    <source>
        <dbReference type="EMBL" id="QGJ93478.1"/>
    </source>
</evidence>
<evidence type="ECO:0000313" key="3">
    <source>
        <dbReference type="Proteomes" id="UP000427282"/>
    </source>
</evidence>
<organism evidence="2 3">
    <name type="scientific">Arthrobacter phage Mufasa8</name>
    <dbReference type="NCBI Taxonomy" id="2656526"/>
    <lineage>
        <taxon>Viruses</taxon>
        <taxon>Duplodnaviria</taxon>
        <taxon>Heunggongvirae</taxon>
        <taxon>Uroviricota</taxon>
        <taxon>Caudoviricetes</taxon>
        <taxon>Mufasoctovirus</taxon>
        <taxon>Mufasoctovirus mufasa8</taxon>
    </lineage>
</organism>
<dbReference type="SUPFAM" id="SSF46955">
    <property type="entry name" value="Putative DNA-binding domain"/>
    <property type="match status" value="1"/>
</dbReference>
<dbReference type="RefSeq" id="YP_009885109.1">
    <property type="nucleotide sequence ID" value="NC_049478.1"/>
</dbReference>
<feature type="domain" description="HTH merR-type" evidence="1">
    <location>
        <begin position="7"/>
        <end position="36"/>
    </location>
</feature>
<dbReference type="KEGG" id="vg:55814482"/>
<dbReference type="GO" id="GO:0003677">
    <property type="term" value="F:DNA binding"/>
    <property type="evidence" value="ECO:0007669"/>
    <property type="project" value="InterPro"/>
</dbReference>
<name>A0A649VMA8_9CAUD</name>
<proteinExistence type="predicted"/>
<dbReference type="Proteomes" id="UP000427282">
    <property type="component" value="Segment"/>
</dbReference>
<dbReference type="GO" id="GO:0006355">
    <property type="term" value="P:regulation of DNA-templated transcription"/>
    <property type="evidence" value="ECO:0007669"/>
    <property type="project" value="InterPro"/>
</dbReference>
<dbReference type="GeneID" id="55814482"/>
<keyword evidence="3" id="KW-1185">Reference proteome</keyword>
<sequence length="69" mass="7779">MASDPVYSLKELADKTGIEYNTLRQWKNRGKLPEPTFHFGQSPAWSGKPIEEWLASNPKPGALHNRKAS</sequence>
<dbReference type="InterPro" id="IPR009061">
    <property type="entry name" value="DNA-bd_dom_put_sf"/>
</dbReference>
<gene>
    <name evidence="2" type="primary">29</name>
    <name evidence="2" type="ORF">SEA_MUFASA8_29</name>
</gene>
<dbReference type="Gene3D" id="1.10.1660.10">
    <property type="match status" value="1"/>
</dbReference>
<dbReference type="EMBL" id="MN586027">
    <property type="protein sequence ID" value="QGJ93478.1"/>
    <property type="molecule type" value="Genomic_DNA"/>
</dbReference>
<evidence type="ECO:0000259" key="1">
    <source>
        <dbReference type="Pfam" id="PF13411"/>
    </source>
</evidence>